<dbReference type="SUPFAM" id="SSF52540">
    <property type="entry name" value="P-loop containing nucleoside triphosphate hydrolases"/>
    <property type="match status" value="1"/>
</dbReference>
<dbReference type="RefSeq" id="WP_028285517.1">
    <property type="nucleotide sequence ID" value="NZ_BMLF01000001.1"/>
</dbReference>
<evidence type="ECO:0000313" key="1">
    <source>
        <dbReference type="EMBL" id="GGL86836.1"/>
    </source>
</evidence>
<dbReference type="AlphaFoldDB" id="A0A917WBE4"/>
<reference evidence="1" key="1">
    <citation type="journal article" date="2014" name="Int. J. Syst. Evol. Microbiol.">
        <title>Complete genome sequence of Corynebacterium casei LMG S-19264T (=DSM 44701T), isolated from a smear-ripened cheese.</title>
        <authorList>
            <consortium name="US DOE Joint Genome Institute (JGI-PGF)"/>
            <person name="Walter F."/>
            <person name="Albersmeier A."/>
            <person name="Kalinowski J."/>
            <person name="Ruckert C."/>
        </authorList>
    </citation>
    <scope>NUCLEOTIDE SEQUENCE</scope>
    <source>
        <strain evidence="1">CGMCC 1.6293</strain>
    </source>
</reference>
<dbReference type="InterPro" id="IPR027417">
    <property type="entry name" value="P-loop_NTPase"/>
</dbReference>
<proteinExistence type="predicted"/>
<gene>
    <name evidence="1" type="ORF">GCM10011534_05890</name>
</gene>
<sequence>MSRLRVINLGLPKSGTTTLGEALKRAGLSVADHRIPGAEIGSGDRRRRFVGDLLYAGYFRTGDPLAELDAFDAIAECSYLTGPRSVWPQMDFGLIEAIRTHHDGVRFVATHRRPKLLARSMLAWSNMNDRLQRAQIPGLPNGYGETTLERVTWIKAHYAHLRRIFGARSEQFLMLDVAAEDAREQLADFLGIALPWWGRANPNPDPSLAGGKG</sequence>
<dbReference type="Gene3D" id="3.40.50.300">
    <property type="entry name" value="P-loop containing nucleotide triphosphate hydrolases"/>
    <property type="match status" value="1"/>
</dbReference>
<name>A0A917WBE4_9RHOB</name>
<dbReference type="EMBL" id="BMLF01000001">
    <property type="protein sequence ID" value="GGL86836.1"/>
    <property type="molecule type" value="Genomic_DNA"/>
</dbReference>
<evidence type="ECO:0008006" key="3">
    <source>
        <dbReference type="Google" id="ProtNLM"/>
    </source>
</evidence>
<evidence type="ECO:0000313" key="2">
    <source>
        <dbReference type="Proteomes" id="UP000649829"/>
    </source>
</evidence>
<accession>A0A917WBE4</accession>
<organism evidence="1 2">
    <name type="scientific">Pseudooceanicola nanhaiensis</name>
    <dbReference type="NCBI Taxonomy" id="375761"/>
    <lineage>
        <taxon>Bacteria</taxon>
        <taxon>Pseudomonadati</taxon>
        <taxon>Pseudomonadota</taxon>
        <taxon>Alphaproteobacteria</taxon>
        <taxon>Rhodobacterales</taxon>
        <taxon>Paracoccaceae</taxon>
        <taxon>Pseudooceanicola</taxon>
    </lineage>
</organism>
<protein>
    <recommendedName>
        <fullName evidence="3">Sulfotransferase family protein</fullName>
    </recommendedName>
</protein>
<reference evidence="1" key="2">
    <citation type="submission" date="2020-09" db="EMBL/GenBank/DDBJ databases">
        <authorList>
            <person name="Sun Q."/>
            <person name="Zhou Y."/>
        </authorList>
    </citation>
    <scope>NUCLEOTIDE SEQUENCE</scope>
    <source>
        <strain evidence="1">CGMCC 1.6293</strain>
    </source>
</reference>
<keyword evidence="2" id="KW-1185">Reference proteome</keyword>
<comment type="caution">
    <text evidence="1">The sequence shown here is derived from an EMBL/GenBank/DDBJ whole genome shotgun (WGS) entry which is preliminary data.</text>
</comment>
<dbReference type="Proteomes" id="UP000649829">
    <property type="component" value="Unassembled WGS sequence"/>
</dbReference>
<dbReference type="PANTHER" id="PTHR36978">
    <property type="entry name" value="P-LOOP CONTAINING NUCLEOTIDE TRIPHOSPHATE HYDROLASE"/>
    <property type="match status" value="1"/>
</dbReference>
<dbReference type="PANTHER" id="PTHR36978:SF4">
    <property type="entry name" value="P-LOOP CONTAINING NUCLEOSIDE TRIPHOSPHATE HYDROLASE PROTEIN"/>
    <property type="match status" value="1"/>
</dbReference>